<dbReference type="SUPFAM" id="SSF47226">
    <property type="entry name" value="Histidine-containing phosphotransfer domain, HPT domain"/>
    <property type="match status" value="1"/>
</dbReference>
<evidence type="ECO:0000259" key="3">
    <source>
        <dbReference type="PROSITE" id="PS50894"/>
    </source>
</evidence>
<proteinExistence type="predicted"/>
<keyword evidence="6" id="KW-1185">Reference proteome</keyword>
<dbReference type="AlphaFoldDB" id="A0A5S3XUQ3"/>
<keyword evidence="1" id="KW-0902">Two-component regulatory system</keyword>
<dbReference type="EMBL" id="PNCL01000008">
    <property type="protein sequence ID" value="TMP62397.1"/>
    <property type="molecule type" value="Genomic_DNA"/>
</dbReference>
<reference evidence="6 7" key="1">
    <citation type="submission" date="2017-12" db="EMBL/GenBank/DDBJ databases">
        <authorList>
            <person name="Paulsen S."/>
            <person name="Gram L.K."/>
        </authorList>
    </citation>
    <scope>NUCLEOTIDE SEQUENCE [LARGE SCALE GENOMIC DNA]</scope>
    <source>
        <strain evidence="5 7">S2231</strain>
        <strain evidence="4 6">S2233</strain>
    </source>
</reference>
<protein>
    <submittedName>
        <fullName evidence="5">Diguanylate cyclase</fullName>
    </submittedName>
</protein>
<dbReference type="Pfam" id="PF01627">
    <property type="entry name" value="Hpt"/>
    <property type="match status" value="1"/>
</dbReference>
<dbReference type="SMART" id="SM00073">
    <property type="entry name" value="HPT"/>
    <property type="match status" value="1"/>
</dbReference>
<organism evidence="5 7">
    <name type="scientific">Pseudoalteromonas citrea</name>
    <dbReference type="NCBI Taxonomy" id="43655"/>
    <lineage>
        <taxon>Bacteria</taxon>
        <taxon>Pseudomonadati</taxon>
        <taxon>Pseudomonadota</taxon>
        <taxon>Gammaproteobacteria</taxon>
        <taxon>Alteromonadales</taxon>
        <taxon>Pseudoalteromonadaceae</taxon>
        <taxon>Pseudoalteromonas</taxon>
    </lineage>
</organism>
<evidence type="ECO:0000313" key="4">
    <source>
        <dbReference type="EMBL" id="TMP42133.1"/>
    </source>
</evidence>
<accession>A0A5S3XUQ3</accession>
<name>A0A5S3XUQ3_9GAMM</name>
<dbReference type="GO" id="GO:0000160">
    <property type="term" value="P:phosphorelay signal transduction system"/>
    <property type="evidence" value="ECO:0007669"/>
    <property type="project" value="UniProtKB-KW"/>
</dbReference>
<comment type="caution">
    <text evidence="5">The sequence shown here is derived from an EMBL/GenBank/DDBJ whole genome shotgun (WGS) entry which is preliminary data.</text>
</comment>
<dbReference type="InterPro" id="IPR008207">
    <property type="entry name" value="Sig_transdc_His_kin_Hpt_dom"/>
</dbReference>
<feature type="domain" description="HPt" evidence="3">
    <location>
        <begin position="11"/>
        <end position="110"/>
    </location>
</feature>
<dbReference type="OrthoDB" id="6313290at2"/>
<reference evidence="7" key="2">
    <citation type="submission" date="2019-06" db="EMBL/GenBank/DDBJ databases">
        <title>Co-occurence of chitin degradation, pigmentation and bioactivity in marine Pseudoalteromonas.</title>
        <authorList>
            <person name="Sonnenschein E.C."/>
            <person name="Bech P.K."/>
        </authorList>
    </citation>
    <scope>NUCLEOTIDE SEQUENCE [LARGE SCALE GENOMIC DNA]</scope>
    <source>
        <strain evidence="7">S2231</strain>
    </source>
</reference>
<dbReference type="RefSeq" id="WP_138597255.1">
    <property type="nucleotide sequence ID" value="NZ_PNCK01000042.1"/>
</dbReference>
<dbReference type="EMBL" id="PNCK01000042">
    <property type="protein sequence ID" value="TMP42133.1"/>
    <property type="molecule type" value="Genomic_DNA"/>
</dbReference>
<dbReference type="GO" id="GO:0004672">
    <property type="term" value="F:protein kinase activity"/>
    <property type="evidence" value="ECO:0007669"/>
    <property type="project" value="UniProtKB-ARBA"/>
</dbReference>
<dbReference type="Gene3D" id="1.20.120.160">
    <property type="entry name" value="HPT domain"/>
    <property type="match status" value="1"/>
</dbReference>
<dbReference type="Proteomes" id="UP000307706">
    <property type="component" value="Unassembled WGS sequence"/>
</dbReference>
<keyword evidence="2" id="KW-0597">Phosphoprotein</keyword>
<dbReference type="PROSITE" id="PS50894">
    <property type="entry name" value="HPT"/>
    <property type="match status" value="1"/>
</dbReference>
<reference evidence="5" key="3">
    <citation type="submission" date="2019-09" db="EMBL/GenBank/DDBJ databases">
        <title>Co-occurence of chitin degradation, pigmentation and bioactivity in marine Pseudoalteromonas.</title>
        <authorList>
            <person name="Sonnenschein E.C."/>
            <person name="Bech P.K."/>
        </authorList>
    </citation>
    <scope>NUCLEOTIDE SEQUENCE</scope>
    <source>
        <strain evidence="5">S2231</strain>
        <strain evidence="4 6">S2233</strain>
    </source>
</reference>
<sequence>MINQATFSQLQQDVGEQLAIQLLEVYLTESSELIKKLDIDSPQDVLEITAHSLKSSSRSYGALELAELCEKIEHQVKIGGVNAEVSTLITDVHAQSLVTFSHARELIDSIC</sequence>
<evidence type="ECO:0000256" key="1">
    <source>
        <dbReference type="ARBA" id="ARBA00023012"/>
    </source>
</evidence>
<dbReference type="Proteomes" id="UP000305730">
    <property type="component" value="Unassembled WGS sequence"/>
</dbReference>
<evidence type="ECO:0000256" key="2">
    <source>
        <dbReference type="PROSITE-ProRule" id="PRU00110"/>
    </source>
</evidence>
<feature type="modified residue" description="Phosphohistidine" evidence="2">
    <location>
        <position position="51"/>
    </location>
</feature>
<evidence type="ECO:0000313" key="6">
    <source>
        <dbReference type="Proteomes" id="UP000305730"/>
    </source>
</evidence>
<evidence type="ECO:0000313" key="7">
    <source>
        <dbReference type="Proteomes" id="UP000307706"/>
    </source>
</evidence>
<gene>
    <name evidence="5" type="ORF">CWB96_01715</name>
    <name evidence="4" type="ORF">CWB97_12350</name>
</gene>
<evidence type="ECO:0000313" key="5">
    <source>
        <dbReference type="EMBL" id="TMP62397.1"/>
    </source>
</evidence>
<dbReference type="InterPro" id="IPR036641">
    <property type="entry name" value="HPT_dom_sf"/>
</dbReference>